<comment type="caution">
    <text evidence="2">The sequence shown here is derived from an EMBL/GenBank/DDBJ whole genome shotgun (WGS) entry which is preliminary data.</text>
</comment>
<organism evidence="2 3">
    <name type="scientific">Candidatus Nomurabacteria bacterium GW2011_GWB1_44_12</name>
    <dbReference type="NCBI Taxonomy" id="1618748"/>
    <lineage>
        <taxon>Bacteria</taxon>
        <taxon>Candidatus Nomuraibacteriota</taxon>
    </lineage>
</organism>
<dbReference type="InterPro" id="IPR050508">
    <property type="entry name" value="Methyltransf_Superfamily"/>
</dbReference>
<reference evidence="2 3" key="1">
    <citation type="journal article" date="2015" name="Nature">
        <title>rRNA introns, odd ribosomes, and small enigmatic genomes across a large radiation of phyla.</title>
        <authorList>
            <person name="Brown C.T."/>
            <person name="Hug L.A."/>
            <person name="Thomas B.C."/>
            <person name="Sharon I."/>
            <person name="Castelle C.J."/>
            <person name="Singh A."/>
            <person name="Wilkins M.J."/>
            <person name="Williams K.H."/>
            <person name="Banfield J.F."/>
        </authorList>
    </citation>
    <scope>NUCLEOTIDE SEQUENCE [LARGE SCALE GENOMIC DNA]</scope>
</reference>
<dbReference type="Gene3D" id="3.40.50.150">
    <property type="entry name" value="Vaccinia Virus protein VP39"/>
    <property type="match status" value="1"/>
</dbReference>
<sequence>MFAYTICTGYNESTFMELPAFTNPEENIKALGVYEGMVIADLGAGIGAYTLPLAEKVGESGRVYAVEVQKDFLTNIKDEATRRGLKNVELLWGNIEKLGGTKIKDGACDAVVISNVLFQAEDKSGLLREASRILKVGGKLLLIDWTDSFNNLGPAPKMVVTKDSASALCEAEGFVLKNEVPVGEHHYGLLMLKS</sequence>
<dbReference type="CDD" id="cd02440">
    <property type="entry name" value="AdoMet_MTases"/>
    <property type="match status" value="1"/>
</dbReference>
<dbReference type="PANTHER" id="PTHR42912">
    <property type="entry name" value="METHYLTRANSFERASE"/>
    <property type="match status" value="1"/>
</dbReference>
<dbReference type="AlphaFoldDB" id="A0A837IBI6"/>
<evidence type="ECO:0000313" key="2">
    <source>
        <dbReference type="EMBL" id="KKT36755.1"/>
    </source>
</evidence>
<dbReference type="InterPro" id="IPR029063">
    <property type="entry name" value="SAM-dependent_MTases_sf"/>
</dbReference>
<protein>
    <recommendedName>
        <fullName evidence="1">Methyltransferase domain-containing protein</fullName>
    </recommendedName>
</protein>
<evidence type="ECO:0000313" key="3">
    <source>
        <dbReference type="Proteomes" id="UP000033815"/>
    </source>
</evidence>
<dbReference type="InterPro" id="IPR025714">
    <property type="entry name" value="Methyltranfer_dom"/>
</dbReference>
<dbReference type="Pfam" id="PF13847">
    <property type="entry name" value="Methyltransf_31"/>
    <property type="match status" value="1"/>
</dbReference>
<dbReference type="PANTHER" id="PTHR42912:SF93">
    <property type="entry name" value="N6-ADENOSINE-METHYLTRANSFERASE TMT1A"/>
    <property type="match status" value="1"/>
</dbReference>
<dbReference type="GO" id="GO:0008168">
    <property type="term" value="F:methyltransferase activity"/>
    <property type="evidence" value="ECO:0007669"/>
    <property type="project" value="TreeGrafter"/>
</dbReference>
<gene>
    <name evidence="2" type="ORF">UW25_C0004G0083</name>
</gene>
<dbReference type="Proteomes" id="UP000033815">
    <property type="component" value="Unassembled WGS sequence"/>
</dbReference>
<evidence type="ECO:0000259" key="1">
    <source>
        <dbReference type="Pfam" id="PF13847"/>
    </source>
</evidence>
<name>A0A837IBI6_9BACT</name>
<dbReference type="EMBL" id="LCHP01000004">
    <property type="protein sequence ID" value="KKT36755.1"/>
    <property type="molecule type" value="Genomic_DNA"/>
</dbReference>
<accession>A0A837IBI6</accession>
<proteinExistence type="predicted"/>
<feature type="domain" description="Methyltransferase" evidence="1">
    <location>
        <begin position="35"/>
        <end position="159"/>
    </location>
</feature>
<dbReference type="SUPFAM" id="SSF53335">
    <property type="entry name" value="S-adenosyl-L-methionine-dependent methyltransferases"/>
    <property type="match status" value="1"/>
</dbReference>